<comment type="subcellular location">
    <subcellularLocation>
        <location evidence="3 14">Cytoplasm</location>
    </subcellularLocation>
</comment>
<sequence length="309" mass="32554">MGERLKVLVLAGGPDREREVSLVSGAAVAAALGEAGHEVRQSDVGPGDLSALDAFVQWDGDVIFPVLHGRWGEGGGLQRVLDERALPYVGCRAEAAALCMDKGATKQVLVEQGLPTPTGAVVERGALTTLQGVEAPCVVKAVDEGSSFGMAICQTADEATAAVGRLLGEYERVVVEQYVKGMEVTVGVIDAAEGEGVEGLPAIQIVPAGAFYDFQAKYESDATQYRFDVALPGEVMAEIQRLALQAYEVLGVRHMGRVDFLVDEQGRPWILEVNTIPGFTSHSLLPMAAAKAGLAMPALVDRLARLGQG</sequence>
<dbReference type="PROSITE" id="PS50975">
    <property type="entry name" value="ATP_GRASP"/>
    <property type="match status" value="1"/>
</dbReference>
<dbReference type="PROSITE" id="PS00844">
    <property type="entry name" value="DALA_DALA_LIGASE_2"/>
    <property type="match status" value="1"/>
</dbReference>
<dbReference type="InterPro" id="IPR013815">
    <property type="entry name" value="ATP_grasp_subdomain_1"/>
</dbReference>
<evidence type="ECO:0000256" key="5">
    <source>
        <dbReference type="ARBA" id="ARBA00012216"/>
    </source>
</evidence>
<comment type="pathway">
    <text evidence="14">Cell wall biogenesis; peptidoglycan biosynthesis.</text>
</comment>
<dbReference type="InterPro" id="IPR011095">
    <property type="entry name" value="Dala_Dala_lig_C"/>
</dbReference>
<dbReference type="NCBIfam" id="NF002378">
    <property type="entry name" value="PRK01372.1"/>
    <property type="match status" value="1"/>
</dbReference>
<dbReference type="EC" id="6.3.2.4" evidence="5 14"/>
<dbReference type="PANTHER" id="PTHR23132:SF23">
    <property type="entry name" value="D-ALANINE--D-ALANINE LIGASE B"/>
    <property type="match status" value="1"/>
</dbReference>
<evidence type="ECO:0000256" key="11">
    <source>
        <dbReference type="ARBA" id="ARBA00022984"/>
    </source>
</evidence>
<dbReference type="Pfam" id="PF07478">
    <property type="entry name" value="Dala_Dala_lig_C"/>
    <property type="match status" value="1"/>
</dbReference>
<evidence type="ECO:0000256" key="14">
    <source>
        <dbReference type="HAMAP-Rule" id="MF_00047"/>
    </source>
</evidence>
<keyword evidence="18" id="KW-1185">Reference proteome</keyword>
<evidence type="ECO:0000256" key="7">
    <source>
        <dbReference type="ARBA" id="ARBA00022598"/>
    </source>
</evidence>
<comment type="cofactor">
    <cofactor evidence="1">
        <name>Mn(2+)</name>
        <dbReference type="ChEBI" id="CHEBI:29035"/>
    </cofactor>
</comment>
<evidence type="ECO:0000256" key="2">
    <source>
        <dbReference type="ARBA" id="ARBA00001946"/>
    </source>
</evidence>
<evidence type="ECO:0000256" key="10">
    <source>
        <dbReference type="ARBA" id="ARBA00022960"/>
    </source>
</evidence>
<reference evidence="17 18" key="1">
    <citation type="submission" date="2024-08" db="EMBL/GenBank/DDBJ databases">
        <title>Whole-genome sequencing of halo(alkali)philic microorganisms from hypersaline lakes.</title>
        <authorList>
            <person name="Sorokin D.Y."/>
            <person name="Merkel A.Y."/>
            <person name="Messina E."/>
            <person name="Yakimov M."/>
        </authorList>
    </citation>
    <scope>NUCLEOTIDE SEQUENCE [LARGE SCALE GENOMIC DNA]</scope>
    <source>
        <strain evidence="17 18">AB-hyl4</strain>
    </source>
</reference>
<comment type="cofactor">
    <cofactor evidence="2">
        <name>Mg(2+)</name>
        <dbReference type="ChEBI" id="CHEBI:18420"/>
    </cofactor>
</comment>
<evidence type="ECO:0000256" key="9">
    <source>
        <dbReference type="ARBA" id="ARBA00022840"/>
    </source>
</evidence>
<evidence type="ECO:0000256" key="8">
    <source>
        <dbReference type="ARBA" id="ARBA00022741"/>
    </source>
</evidence>
<accession>A0ABV4U0Z9</accession>
<keyword evidence="6 14" id="KW-0963">Cytoplasm</keyword>
<feature type="domain" description="ATP-grasp" evidence="16">
    <location>
        <begin position="106"/>
        <end position="305"/>
    </location>
</feature>
<dbReference type="InterPro" id="IPR005905">
    <property type="entry name" value="D_ala_D_ala"/>
</dbReference>
<evidence type="ECO:0000256" key="15">
    <source>
        <dbReference type="PROSITE-ProRule" id="PRU00409"/>
    </source>
</evidence>
<dbReference type="PIRSF" id="PIRSF039102">
    <property type="entry name" value="Ddl/VanB"/>
    <property type="match status" value="1"/>
</dbReference>
<evidence type="ECO:0000259" key="16">
    <source>
        <dbReference type="PROSITE" id="PS50975"/>
    </source>
</evidence>
<evidence type="ECO:0000313" key="17">
    <source>
        <dbReference type="EMBL" id="MFA9477283.1"/>
    </source>
</evidence>
<dbReference type="Gene3D" id="3.30.470.20">
    <property type="entry name" value="ATP-grasp fold, B domain"/>
    <property type="match status" value="1"/>
</dbReference>
<dbReference type="EMBL" id="JBGUBD010000002">
    <property type="protein sequence ID" value="MFA9477283.1"/>
    <property type="molecule type" value="Genomic_DNA"/>
</dbReference>
<keyword evidence="8 15" id="KW-0547">Nucleotide-binding</keyword>
<dbReference type="SUPFAM" id="SSF52440">
    <property type="entry name" value="PreATP-grasp domain"/>
    <property type="match status" value="1"/>
</dbReference>
<dbReference type="HAMAP" id="MF_00047">
    <property type="entry name" value="Dala_Dala_lig"/>
    <property type="match status" value="1"/>
</dbReference>
<evidence type="ECO:0000256" key="12">
    <source>
        <dbReference type="ARBA" id="ARBA00023316"/>
    </source>
</evidence>
<dbReference type="InterPro" id="IPR011761">
    <property type="entry name" value="ATP-grasp"/>
</dbReference>
<dbReference type="SUPFAM" id="SSF56059">
    <property type="entry name" value="Glutathione synthetase ATP-binding domain-like"/>
    <property type="match status" value="1"/>
</dbReference>
<keyword evidence="11 14" id="KW-0573">Peptidoglycan synthesis</keyword>
<evidence type="ECO:0000256" key="6">
    <source>
        <dbReference type="ARBA" id="ARBA00022490"/>
    </source>
</evidence>
<comment type="similarity">
    <text evidence="4 14">Belongs to the D-alanine--D-alanine ligase family.</text>
</comment>
<dbReference type="InterPro" id="IPR000291">
    <property type="entry name" value="D-Ala_lig_Van_CS"/>
</dbReference>
<comment type="caution">
    <text evidence="17">The sequence shown here is derived from an EMBL/GenBank/DDBJ whole genome shotgun (WGS) entry which is preliminary data.</text>
</comment>
<evidence type="ECO:0000256" key="1">
    <source>
        <dbReference type="ARBA" id="ARBA00001936"/>
    </source>
</evidence>
<evidence type="ECO:0000256" key="13">
    <source>
        <dbReference type="ARBA" id="ARBA00047614"/>
    </source>
</evidence>
<protein>
    <recommendedName>
        <fullName evidence="5 14">D-alanine--D-alanine ligase</fullName>
        <ecNumber evidence="5 14">6.3.2.4</ecNumber>
    </recommendedName>
    <alternativeName>
        <fullName evidence="14">D-Ala-D-Ala ligase</fullName>
    </alternativeName>
    <alternativeName>
        <fullName evidence="14">D-alanylalanine synthetase</fullName>
    </alternativeName>
</protein>
<organism evidence="17 18">
    <name type="scientific">Natronomicrosphaera hydrolytica</name>
    <dbReference type="NCBI Taxonomy" id="3242702"/>
    <lineage>
        <taxon>Bacteria</taxon>
        <taxon>Pseudomonadati</taxon>
        <taxon>Planctomycetota</taxon>
        <taxon>Phycisphaerae</taxon>
        <taxon>Phycisphaerales</taxon>
        <taxon>Phycisphaeraceae</taxon>
        <taxon>Natronomicrosphaera</taxon>
    </lineage>
</organism>
<dbReference type="GO" id="GO:0008716">
    <property type="term" value="F:D-alanine-D-alanine ligase activity"/>
    <property type="evidence" value="ECO:0007669"/>
    <property type="project" value="UniProtKB-EC"/>
</dbReference>
<keyword evidence="12 14" id="KW-0961">Cell wall biogenesis/degradation</keyword>
<comment type="catalytic activity">
    <reaction evidence="13 14">
        <text>2 D-alanine + ATP = D-alanyl-D-alanine + ADP + phosphate + H(+)</text>
        <dbReference type="Rhea" id="RHEA:11224"/>
        <dbReference type="ChEBI" id="CHEBI:15378"/>
        <dbReference type="ChEBI" id="CHEBI:30616"/>
        <dbReference type="ChEBI" id="CHEBI:43474"/>
        <dbReference type="ChEBI" id="CHEBI:57416"/>
        <dbReference type="ChEBI" id="CHEBI:57822"/>
        <dbReference type="ChEBI" id="CHEBI:456216"/>
        <dbReference type="EC" id="6.3.2.4"/>
    </reaction>
</comment>
<keyword evidence="10 14" id="KW-0133">Cell shape</keyword>
<name>A0ABV4U0Z9_9BACT</name>
<keyword evidence="7 14" id="KW-0436">Ligase</keyword>
<keyword evidence="9 15" id="KW-0067">ATP-binding</keyword>
<evidence type="ECO:0000313" key="18">
    <source>
        <dbReference type="Proteomes" id="UP001575105"/>
    </source>
</evidence>
<dbReference type="Gene3D" id="3.30.1490.20">
    <property type="entry name" value="ATP-grasp fold, A domain"/>
    <property type="match status" value="1"/>
</dbReference>
<comment type="function">
    <text evidence="14">Cell wall formation.</text>
</comment>
<dbReference type="InterPro" id="IPR016185">
    <property type="entry name" value="PreATP-grasp_dom_sf"/>
</dbReference>
<dbReference type="RefSeq" id="WP_425344208.1">
    <property type="nucleotide sequence ID" value="NZ_JBGUBD010000002.1"/>
</dbReference>
<evidence type="ECO:0000256" key="4">
    <source>
        <dbReference type="ARBA" id="ARBA00010871"/>
    </source>
</evidence>
<proteinExistence type="inferred from homology"/>
<dbReference type="PANTHER" id="PTHR23132">
    <property type="entry name" value="D-ALANINE--D-ALANINE LIGASE"/>
    <property type="match status" value="1"/>
</dbReference>
<evidence type="ECO:0000256" key="3">
    <source>
        <dbReference type="ARBA" id="ARBA00004496"/>
    </source>
</evidence>
<dbReference type="Proteomes" id="UP001575105">
    <property type="component" value="Unassembled WGS sequence"/>
</dbReference>
<dbReference type="NCBIfam" id="TIGR01205">
    <property type="entry name" value="D_ala_D_alaTIGR"/>
    <property type="match status" value="1"/>
</dbReference>
<dbReference type="SMART" id="SM01209">
    <property type="entry name" value="GARS_A"/>
    <property type="match status" value="1"/>
</dbReference>
<gene>
    <name evidence="14" type="primary">ddl</name>
    <name evidence="17" type="ORF">ACERK3_03130</name>
</gene>
<dbReference type="Gene3D" id="3.40.50.20">
    <property type="match status" value="1"/>
</dbReference>